<evidence type="ECO:0000313" key="1">
    <source>
        <dbReference type="EMBL" id="PCE41101.1"/>
    </source>
</evidence>
<dbReference type="EMBL" id="NWUF01000019">
    <property type="protein sequence ID" value="PCE41101.1"/>
    <property type="molecule type" value="Genomic_DNA"/>
</dbReference>
<dbReference type="Proteomes" id="UP000218934">
    <property type="component" value="Unassembled WGS sequence"/>
</dbReference>
<sequence>MSTDDKLVYMANQIARNFAVLGQDEAMAATARHLIDFWDPRMKARIRTLAGERGGELTPIAAAAVARLAPSAG</sequence>
<dbReference type="OrthoDB" id="7409377at2"/>
<comment type="caution">
    <text evidence="1">The sequence shown here is derived from an EMBL/GenBank/DDBJ whole genome shotgun (WGS) entry which is preliminary data.</text>
</comment>
<organism evidence="1 2">
    <name type="scientific">Rhizorhabdus dicambivorans</name>
    <dbReference type="NCBI Taxonomy" id="1850238"/>
    <lineage>
        <taxon>Bacteria</taxon>
        <taxon>Pseudomonadati</taxon>
        <taxon>Pseudomonadota</taxon>
        <taxon>Alphaproteobacteria</taxon>
        <taxon>Sphingomonadales</taxon>
        <taxon>Sphingomonadaceae</taxon>
        <taxon>Rhizorhabdus</taxon>
    </lineage>
</organism>
<dbReference type="AlphaFoldDB" id="A0A2A4FUM1"/>
<proteinExistence type="predicted"/>
<name>A0A2A4FUM1_9SPHN</name>
<dbReference type="InterPro" id="IPR021074">
    <property type="entry name" value="Formate_DH_dsu"/>
</dbReference>
<accession>A0A2A4FUM1</accession>
<evidence type="ECO:0000313" key="2">
    <source>
        <dbReference type="Proteomes" id="UP000218934"/>
    </source>
</evidence>
<dbReference type="RefSeq" id="WP_066967002.1">
    <property type="nucleotide sequence ID" value="NZ_CP023449.1"/>
</dbReference>
<keyword evidence="2" id="KW-1185">Reference proteome</keyword>
<gene>
    <name evidence="1" type="ORF">COO09_17100</name>
</gene>
<reference evidence="1 2" key="1">
    <citation type="submission" date="2017-09" db="EMBL/GenBank/DDBJ databases">
        <title>The Catabolism of 3,6-Dichlorosalicylic acid is Initiated by the Cytochrome P450 Monooxygenase DsmABC in Rhizorhabdus dicambivorans Ndbn-20.</title>
        <authorList>
            <person name="Na L."/>
        </authorList>
    </citation>
    <scope>NUCLEOTIDE SEQUENCE [LARGE SCALE GENOMIC DNA]</scope>
    <source>
        <strain evidence="1 2">Ndbn-20m</strain>
    </source>
</reference>
<dbReference type="Pfam" id="PF11390">
    <property type="entry name" value="FdsD"/>
    <property type="match status" value="1"/>
</dbReference>
<protein>
    <submittedName>
        <fullName evidence="1">Formate dehydrogenase</fullName>
    </submittedName>
</protein>
<dbReference type="KEGG" id="rdi:CMV14_20220"/>